<evidence type="ECO:0000256" key="7">
    <source>
        <dbReference type="ARBA" id="ARBA00023180"/>
    </source>
</evidence>
<organism evidence="11 12">
    <name type="scientific">Caenorhabditis japonica</name>
    <dbReference type="NCBI Taxonomy" id="281687"/>
    <lineage>
        <taxon>Eukaryota</taxon>
        <taxon>Metazoa</taxon>
        <taxon>Ecdysozoa</taxon>
        <taxon>Nematoda</taxon>
        <taxon>Chromadorea</taxon>
        <taxon>Rhabditida</taxon>
        <taxon>Rhabditina</taxon>
        <taxon>Rhabditomorpha</taxon>
        <taxon>Rhabditoidea</taxon>
        <taxon>Rhabditidae</taxon>
        <taxon>Peloderinae</taxon>
        <taxon>Caenorhabditis</taxon>
    </lineage>
</organism>
<accession>A0A8R1I0P2</accession>
<feature type="domain" description="Cadherin" evidence="10">
    <location>
        <begin position="607"/>
        <end position="710"/>
    </location>
</feature>
<reference evidence="12" key="1">
    <citation type="submission" date="2010-08" db="EMBL/GenBank/DDBJ databases">
        <authorList>
            <consortium name="Caenorhabditis japonica Sequencing Consortium"/>
            <person name="Wilson R.K."/>
        </authorList>
    </citation>
    <scope>NUCLEOTIDE SEQUENCE [LARGE SCALE GENOMIC DNA]</scope>
    <source>
        <strain evidence="12">DF5081</strain>
    </source>
</reference>
<feature type="domain" description="Cadherin" evidence="10">
    <location>
        <begin position="711"/>
        <end position="831"/>
    </location>
</feature>
<dbReference type="PROSITE" id="PS50268">
    <property type="entry name" value="CADHERIN_2"/>
    <property type="match status" value="5"/>
</dbReference>
<dbReference type="SUPFAM" id="SSF49313">
    <property type="entry name" value="Cadherin-like"/>
    <property type="match status" value="6"/>
</dbReference>
<keyword evidence="2 9" id="KW-0812">Transmembrane</keyword>
<evidence type="ECO:0000256" key="3">
    <source>
        <dbReference type="ARBA" id="ARBA00022737"/>
    </source>
</evidence>
<keyword evidence="7" id="KW-0325">Glycoprotein</keyword>
<dbReference type="Proteomes" id="UP000005237">
    <property type="component" value="Unassembled WGS sequence"/>
</dbReference>
<feature type="transmembrane region" description="Helical" evidence="9">
    <location>
        <begin position="937"/>
        <end position="958"/>
    </location>
</feature>
<dbReference type="SMART" id="SM00112">
    <property type="entry name" value="CA"/>
    <property type="match status" value="4"/>
</dbReference>
<evidence type="ECO:0000256" key="6">
    <source>
        <dbReference type="ARBA" id="ARBA00023136"/>
    </source>
</evidence>
<dbReference type="GO" id="GO:0007156">
    <property type="term" value="P:homophilic cell adhesion via plasma membrane adhesion molecules"/>
    <property type="evidence" value="ECO:0007669"/>
    <property type="project" value="InterPro"/>
</dbReference>
<proteinExistence type="predicted"/>
<keyword evidence="6 9" id="KW-0472">Membrane</keyword>
<dbReference type="Pfam" id="PF00028">
    <property type="entry name" value="Cadherin"/>
    <property type="match status" value="1"/>
</dbReference>
<dbReference type="CDD" id="cd11304">
    <property type="entry name" value="Cadherin_repeat"/>
    <property type="match status" value="4"/>
</dbReference>
<evidence type="ECO:0000256" key="8">
    <source>
        <dbReference type="PROSITE-ProRule" id="PRU00043"/>
    </source>
</evidence>
<feature type="domain" description="Cadherin" evidence="10">
    <location>
        <begin position="388"/>
        <end position="507"/>
    </location>
</feature>
<keyword evidence="3" id="KW-0677">Repeat</keyword>
<dbReference type="PANTHER" id="PTHR24028:SF146">
    <property type="entry name" value="CADHERIN 96CB, ISOFORM D-RELATED"/>
    <property type="match status" value="1"/>
</dbReference>
<evidence type="ECO:0000256" key="5">
    <source>
        <dbReference type="ARBA" id="ARBA00022989"/>
    </source>
</evidence>
<dbReference type="PANTHER" id="PTHR24028">
    <property type="entry name" value="CADHERIN-87A"/>
    <property type="match status" value="1"/>
</dbReference>
<feature type="domain" description="Cadherin" evidence="10">
    <location>
        <begin position="102"/>
        <end position="230"/>
    </location>
</feature>
<dbReference type="InterPro" id="IPR015919">
    <property type="entry name" value="Cadherin-like_sf"/>
</dbReference>
<dbReference type="InterPro" id="IPR020894">
    <property type="entry name" value="Cadherin_CS"/>
</dbReference>
<dbReference type="PROSITE" id="PS00232">
    <property type="entry name" value="CADHERIN_1"/>
    <property type="match status" value="1"/>
</dbReference>
<reference evidence="11" key="2">
    <citation type="submission" date="2022-06" db="UniProtKB">
        <authorList>
            <consortium name="EnsemblMetazoa"/>
        </authorList>
    </citation>
    <scope>IDENTIFICATION</scope>
    <source>
        <strain evidence="11">DF5081</strain>
    </source>
</reference>
<dbReference type="EnsemblMetazoa" id="CJA11293b.1">
    <property type="protein sequence ID" value="CJA11293b.1"/>
    <property type="gene ID" value="WBGene00130497"/>
</dbReference>
<evidence type="ECO:0000256" key="4">
    <source>
        <dbReference type="ARBA" id="ARBA00022837"/>
    </source>
</evidence>
<name>A0A8R1I0P2_CAEJA</name>
<comment type="subcellular location">
    <subcellularLocation>
        <location evidence="1">Membrane</location>
        <topology evidence="1">Single-pass membrane protein</topology>
    </subcellularLocation>
</comment>
<dbReference type="InterPro" id="IPR050174">
    <property type="entry name" value="Protocadherin/Cadherin-CA"/>
</dbReference>
<evidence type="ECO:0000256" key="2">
    <source>
        <dbReference type="ARBA" id="ARBA00022692"/>
    </source>
</evidence>
<evidence type="ECO:0000259" key="10">
    <source>
        <dbReference type="PROSITE" id="PS50268"/>
    </source>
</evidence>
<evidence type="ECO:0000256" key="9">
    <source>
        <dbReference type="SAM" id="Phobius"/>
    </source>
</evidence>
<evidence type="ECO:0000313" key="11">
    <source>
        <dbReference type="EnsemblMetazoa" id="CJA11293b.1"/>
    </source>
</evidence>
<dbReference type="PRINTS" id="PR00205">
    <property type="entry name" value="CADHERIN"/>
</dbReference>
<sequence length="1040" mass="114875">DLYTIEAEVSSPVLGNIRARSPNPVVYRVVEGRSDIYKIDPNGDVRYTGKLLKEDRQDEIMVAVQESTGGLKMASTKLVIHLQGIGSFPVTTSDDSETIELISADEPSGVVISSVQFSDQDQDAKLEYTLSADNGVDENGNVVADEEATEFFEIKQGEDNQAHLVVKNSLLNSNISTVNLEITARDGAHPKEPATSVRRVIVIPREPESQTDQVSLNLVPFPRNITIPRNLPTGSFIYRAVVLPKKNNLTFSIEPEHIFKIFSDGSIITQKELTEEPQTINLTVEVTDGTGRKSSTESTQIVLKKTSKAHFSEQLYEANVPRGSPEGTVVTLVSAVNAKGEPVRDFVLKGGNSKLFTVDEQGTIKTNGDLSTGAEFDFLVAVASDSTVNAPVHVELAEPRSPSINLVENQIFATVFDNLPINSYVGKFEVQGDEKVTFSMSSDEKGMSNLFAIEQDGTIRSTDWLSGFEGMHKLSVLASNMDPAGVRSTNATVVVDVIKSNECVPRFKKYENLIFYVRENTPQDTVIGKVSAEILPGKCDLKYSLGNEEILTINPANGELKTAKEFDFEKQKSHLLTLKLVAAEHNSVETTAELRIMDVDDHKVRFDLTEQTVEVPEDIPPSAVIATVRAVEEDDQPVFYHLGPSSPPQFSLHSTTGAVIVEQPLDREENYKFTIEIGASNSADTLPAEWLGSMKLIVLVKDVNDNGPMFDRTHYSAVVDKDIVIGSRIIELHAADPDVEDQGKKLEYSVTGASFEYRGMSRNVEDVFDINPVDGKVYTLKSLSDYVGGVFNVHLQVRDTVDGTIGKSGLKVYVHDNSDLLSMELPYAPSTVTTQIVDEFSQQLSNSTGLSALAKKISYKAPHGLMSTNSVDLQLIFFNKTIEEIVPAEKVLAVQEMRMRNSPNVVKGIPELRKPASPYLMIEKREDTFIQPELFCIVLGFLVLLAIVLSLCGMMACFSRSRFLREKKIVENEMAIKDAIQFPSNRSPALVSFKHYVPPTPEMYRNHEEHMYRSSNLNEKVGSYAVQQATIIVAEQEDKI</sequence>
<dbReference type="GO" id="GO:0005509">
    <property type="term" value="F:calcium ion binding"/>
    <property type="evidence" value="ECO:0007669"/>
    <property type="project" value="UniProtKB-UniRule"/>
</dbReference>
<keyword evidence="12" id="KW-1185">Reference proteome</keyword>
<dbReference type="AlphaFoldDB" id="A0A8R1I0P2"/>
<keyword evidence="4 8" id="KW-0106">Calcium</keyword>
<protein>
    <recommendedName>
        <fullName evidence="10">Cadherin domain-containing protein</fullName>
    </recommendedName>
</protein>
<dbReference type="InterPro" id="IPR002126">
    <property type="entry name" value="Cadherin-like_dom"/>
</dbReference>
<keyword evidence="5 9" id="KW-1133">Transmembrane helix</keyword>
<feature type="domain" description="Cadherin" evidence="10">
    <location>
        <begin position="509"/>
        <end position="606"/>
    </location>
</feature>
<dbReference type="Gene3D" id="2.60.40.60">
    <property type="entry name" value="Cadherins"/>
    <property type="match status" value="7"/>
</dbReference>
<evidence type="ECO:0000313" key="12">
    <source>
        <dbReference type="Proteomes" id="UP000005237"/>
    </source>
</evidence>
<dbReference type="GO" id="GO:0005886">
    <property type="term" value="C:plasma membrane"/>
    <property type="evidence" value="ECO:0007669"/>
    <property type="project" value="InterPro"/>
</dbReference>
<evidence type="ECO:0000256" key="1">
    <source>
        <dbReference type="ARBA" id="ARBA00004167"/>
    </source>
</evidence>